<dbReference type="InParanoid" id="D3AW46"/>
<gene>
    <name evidence="1" type="ORF">PPL_00314</name>
</gene>
<organism evidence="1 2">
    <name type="scientific">Heterostelium pallidum (strain ATCC 26659 / Pp 5 / PN500)</name>
    <name type="common">Cellular slime mold</name>
    <name type="synonym">Polysphondylium pallidum</name>
    <dbReference type="NCBI Taxonomy" id="670386"/>
    <lineage>
        <taxon>Eukaryota</taxon>
        <taxon>Amoebozoa</taxon>
        <taxon>Evosea</taxon>
        <taxon>Eumycetozoa</taxon>
        <taxon>Dictyostelia</taxon>
        <taxon>Acytosteliales</taxon>
        <taxon>Acytosteliaceae</taxon>
        <taxon>Heterostelium</taxon>
    </lineage>
</organism>
<evidence type="ECO:0000313" key="1">
    <source>
        <dbReference type="EMBL" id="EFA86519.1"/>
    </source>
</evidence>
<dbReference type="GeneID" id="31355848"/>
<protein>
    <submittedName>
        <fullName evidence="1">Uncharacterized protein</fullName>
    </submittedName>
</protein>
<dbReference type="EMBL" id="ADBJ01000002">
    <property type="protein sequence ID" value="EFA86519.1"/>
    <property type="molecule type" value="Genomic_DNA"/>
</dbReference>
<name>D3AW46_HETP5</name>
<accession>D3AW46</accession>
<reference evidence="1 2" key="1">
    <citation type="journal article" date="2011" name="Genome Res.">
        <title>Phylogeny-wide analysis of social amoeba genomes highlights ancient origins for complex intercellular communication.</title>
        <authorList>
            <person name="Heidel A.J."/>
            <person name="Lawal H.M."/>
            <person name="Felder M."/>
            <person name="Schilde C."/>
            <person name="Helps N.R."/>
            <person name="Tunggal B."/>
            <person name="Rivero F."/>
            <person name="John U."/>
            <person name="Schleicher M."/>
            <person name="Eichinger L."/>
            <person name="Platzer M."/>
            <person name="Noegel A.A."/>
            <person name="Schaap P."/>
            <person name="Gloeckner G."/>
        </authorList>
    </citation>
    <scope>NUCLEOTIDE SEQUENCE [LARGE SCALE GENOMIC DNA]</scope>
    <source>
        <strain evidence="2">ATCC 26659 / Pp 5 / PN500</strain>
    </source>
</reference>
<sequence length="142" mass="16975">MDLYPYSYKYLKMNLKLKQYCQRAFPTVKEMVTGYVELPANSVERPFWVVMSEQFQEPKVYKYHNSNINRIKLQKEYDTKFFVPRINEGRSIRYFSDEKLAIPRLDESEVQAMLQQLSAKEDSPEIKDKAIFLSNLLKNSRK</sequence>
<comment type="caution">
    <text evidence="1">The sequence shown here is derived from an EMBL/GenBank/DDBJ whole genome shotgun (WGS) entry which is preliminary data.</text>
</comment>
<evidence type="ECO:0000313" key="2">
    <source>
        <dbReference type="Proteomes" id="UP000001396"/>
    </source>
</evidence>
<dbReference type="Proteomes" id="UP000001396">
    <property type="component" value="Unassembled WGS sequence"/>
</dbReference>
<dbReference type="RefSeq" id="XP_020438624.1">
    <property type="nucleotide sequence ID" value="XM_020571350.1"/>
</dbReference>
<dbReference type="AlphaFoldDB" id="D3AW46"/>
<proteinExistence type="predicted"/>
<keyword evidence="2" id="KW-1185">Reference proteome</keyword>